<dbReference type="RefSeq" id="WP_132645187.1">
    <property type="nucleotide sequence ID" value="NZ_CP181386.1"/>
</dbReference>
<protein>
    <submittedName>
        <fullName evidence="1">Uncharacterized protein</fullName>
    </submittedName>
</protein>
<dbReference type="AlphaFoldDB" id="A0A4R2MIE4"/>
<organism evidence="1 2">
    <name type="scientific">Rubrivivax gelatinosus</name>
    <name type="common">Rhodocyclus gelatinosus</name>
    <name type="synonym">Rhodopseudomonas gelatinosa</name>
    <dbReference type="NCBI Taxonomy" id="28068"/>
    <lineage>
        <taxon>Bacteria</taxon>
        <taxon>Pseudomonadati</taxon>
        <taxon>Pseudomonadota</taxon>
        <taxon>Betaproteobacteria</taxon>
        <taxon>Burkholderiales</taxon>
        <taxon>Sphaerotilaceae</taxon>
        <taxon>Rubrivivax</taxon>
    </lineage>
</organism>
<dbReference type="OrthoDB" id="9151455at2"/>
<accession>A0A4R2MIE4</accession>
<comment type="caution">
    <text evidence="1">The sequence shown here is derived from an EMBL/GenBank/DDBJ whole genome shotgun (WGS) entry which is preliminary data.</text>
</comment>
<reference evidence="1 2" key="1">
    <citation type="submission" date="2019-03" db="EMBL/GenBank/DDBJ databases">
        <title>Genomic Encyclopedia of Type Strains, Phase IV (KMG-IV): sequencing the most valuable type-strain genomes for metagenomic binning, comparative biology and taxonomic classification.</title>
        <authorList>
            <person name="Goeker M."/>
        </authorList>
    </citation>
    <scope>NUCLEOTIDE SEQUENCE [LARGE SCALE GENOMIC DNA]</scope>
    <source>
        <strain evidence="1 2">DSM 1709</strain>
    </source>
</reference>
<dbReference type="EMBL" id="SLXD01000002">
    <property type="protein sequence ID" value="TCP04707.1"/>
    <property type="molecule type" value="Genomic_DNA"/>
</dbReference>
<sequence>MLEGLKRLFTTRPSSGSHRWDAVSTWAETRQWAFRGVRDHDGFVVEGRFRGTRPWRLEWGPSQRPYIVGAELRLRSDCGLPPDLQALVMGRELQQRLEKQVFDQYVEGVQTRIDDQTPPEMRWLVMFPRLTGLELGDLRERYVAMASAKPWLMQWLAGPLGERLAAAPGGETPFVLMAARGRLTLRVAQAEPDNAALERWLALFEVAVHEALRAGSEAFGAEPAPAAAPRPPQP</sequence>
<dbReference type="Proteomes" id="UP000295106">
    <property type="component" value="Unassembled WGS sequence"/>
</dbReference>
<name>A0A4R2MIE4_RUBGE</name>
<evidence type="ECO:0000313" key="2">
    <source>
        <dbReference type="Proteomes" id="UP000295106"/>
    </source>
</evidence>
<proteinExistence type="predicted"/>
<gene>
    <name evidence="1" type="ORF">EV684_102471</name>
</gene>
<dbReference type="GeneID" id="99684746"/>
<evidence type="ECO:0000313" key="1">
    <source>
        <dbReference type="EMBL" id="TCP04707.1"/>
    </source>
</evidence>